<evidence type="ECO:0000256" key="1">
    <source>
        <dbReference type="SAM" id="Phobius"/>
    </source>
</evidence>
<dbReference type="KEGG" id="efal:FH779_17445"/>
<feature type="transmembrane region" description="Helical" evidence="1">
    <location>
        <begin position="18"/>
        <end position="36"/>
    </location>
</feature>
<reference evidence="3 4" key="1">
    <citation type="submission" date="2019-06" db="EMBL/GenBank/DDBJ databases">
        <title>Emergence of pandrug resistant Empedobacter falsenii in China.</title>
        <authorList>
            <person name="Dong N."/>
            <person name="Chen S."/>
            <person name="Zhang R."/>
        </authorList>
    </citation>
    <scope>NUCLEOTIDE SEQUENCE [LARGE SCALE GENOMIC DNA]</scope>
    <source>
        <strain evidence="3 4">1681-1</strain>
        <plasmid evidence="3 4">p1681-tetX</plasmid>
    </source>
</reference>
<accession>A0A7H9DXR4</accession>
<dbReference type="EMBL" id="CP040909">
    <property type="protein sequence ID" value="QLL59920.1"/>
    <property type="molecule type" value="Genomic_DNA"/>
</dbReference>
<evidence type="ECO:0000313" key="4">
    <source>
        <dbReference type="Proteomes" id="UP000510643"/>
    </source>
</evidence>
<dbReference type="GeneID" id="78403277"/>
<keyword evidence="4" id="KW-1185">Reference proteome</keyword>
<dbReference type="Proteomes" id="UP001173578">
    <property type="component" value="Unassembled WGS sequence"/>
</dbReference>
<proteinExistence type="predicted"/>
<feature type="transmembrane region" description="Helical" evidence="1">
    <location>
        <begin position="48"/>
        <end position="69"/>
    </location>
</feature>
<gene>
    <name evidence="3" type="ORF">FH779_17445</name>
    <name evidence="2" type="ORF">HX095_16900</name>
</gene>
<name>A0A7H9DXR4_9FLAO</name>
<protein>
    <submittedName>
        <fullName evidence="3">Uncharacterized protein</fullName>
    </submittedName>
</protein>
<keyword evidence="1" id="KW-0472">Membrane</keyword>
<evidence type="ECO:0000313" key="3">
    <source>
        <dbReference type="EMBL" id="QLL59920.1"/>
    </source>
</evidence>
<dbReference type="RefSeq" id="WP_180906897.1">
    <property type="nucleotide sequence ID" value="NZ_CP040909.1"/>
</dbReference>
<dbReference type="Proteomes" id="UP000510643">
    <property type="component" value="Plasmid p1681-tetX"/>
</dbReference>
<sequence length="182" mass="21548">MLKFLSSIKIKHSQEENIVYKLFVGFLTYAVIYYFFLKPLTIGQSFKYNLFVEWIPFIIGIVIITLLRLNFLKRLHKGFKSIIDRVFTYVLLIIMASMISYSSFGITAEAIFHIVGYNVAKNSNQIVMTLPIESVYSYRGRYKVFFYFNNNYEYFRIGNKLFRKIKEIDMKIQVVNATLQTK</sequence>
<dbReference type="EMBL" id="JACALR010000012">
    <property type="protein sequence ID" value="MDM1552882.1"/>
    <property type="molecule type" value="Genomic_DNA"/>
</dbReference>
<dbReference type="AlphaFoldDB" id="A0A7H9DXR4"/>
<reference evidence="2" key="3">
    <citation type="journal article" date="2022" name="Sci. Total Environ.">
        <title>Prevalence, transmission, and molecular epidemiology of tet(X)-positive bacteria among humans, animals, and environmental niches in China: An epidemiological, and genomic-based study.</title>
        <authorList>
            <person name="Dong N."/>
            <person name="Zeng Y."/>
            <person name="Cai C."/>
            <person name="Sun C."/>
            <person name="Lu J."/>
            <person name="Liu C."/>
            <person name="Zhou H."/>
            <person name="Sun Q."/>
            <person name="Shu L."/>
            <person name="Wang H."/>
            <person name="Wang Y."/>
            <person name="Wang S."/>
            <person name="Wu C."/>
            <person name="Chan E.W."/>
            <person name="Chen G."/>
            <person name="Shen Z."/>
            <person name="Chen S."/>
            <person name="Zhang R."/>
        </authorList>
    </citation>
    <scope>NUCLEOTIDE SEQUENCE</scope>
    <source>
        <strain evidence="2">210</strain>
    </source>
</reference>
<keyword evidence="3" id="KW-0614">Plasmid</keyword>
<reference evidence="2" key="2">
    <citation type="submission" date="2020-06" db="EMBL/GenBank/DDBJ databases">
        <authorList>
            <person name="Dong N."/>
        </authorList>
    </citation>
    <scope>NUCLEOTIDE SEQUENCE</scope>
    <source>
        <strain evidence="2">210</strain>
    </source>
</reference>
<geneLocation type="plasmid" evidence="3 4">
    <name>p1681-tetX</name>
</geneLocation>
<organism evidence="3 4">
    <name type="scientific">Empedobacter falsenii</name>
    <dbReference type="NCBI Taxonomy" id="343874"/>
    <lineage>
        <taxon>Bacteria</taxon>
        <taxon>Pseudomonadati</taxon>
        <taxon>Bacteroidota</taxon>
        <taxon>Flavobacteriia</taxon>
        <taxon>Flavobacteriales</taxon>
        <taxon>Weeksellaceae</taxon>
        <taxon>Empedobacter</taxon>
    </lineage>
</organism>
<feature type="transmembrane region" description="Helical" evidence="1">
    <location>
        <begin position="89"/>
        <end position="115"/>
    </location>
</feature>
<keyword evidence="1" id="KW-0812">Transmembrane</keyword>
<evidence type="ECO:0000313" key="2">
    <source>
        <dbReference type="EMBL" id="MDM1552882.1"/>
    </source>
</evidence>
<keyword evidence="1" id="KW-1133">Transmembrane helix</keyword>